<keyword evidence="3" id="KW-0804">Transcription</keyword>
<dbReference type="Pfam" id="PF21351">
    <property type="entry name" value="TetR_C_41"/>
    <property type="match status" value="1"/>
</dbReference>
<keyword evidence="7" id="KW-1185">Reference proteome</keyword>
<name>A0A9E5MKZ7_9GAMM</name>
<dbReference type="InterPro" id="IPR023772">
    <property type="entry name" value="DNA-bd_HTH_TetR-type_CS"/>
</dbReference>
<organism evidence="6 7">
    <name type="scientific">Pseudomaricurvus hydrocarbonicus</name>
    <dbReference type="NCBI Taxonomy" id="1470433"/>
    <lineage>
        <taxon>Bacteria</taxon>
        <taxon>Pseudomonadati</taxon>
        <taxon>Pseudomonadota</taxon>
        <taxon>Gammaproteobacteria</taxon>
        <taxon>Cellvibrionales</taxon>
        <taxon>Cellvibrionaceae</taxon>
        <taxon>Pseudomaricurvus</taxon>
    </lineage>
</organism>
<evidence type="ECO:0000256" key="1">
    <source>
        <dbReference type="ARBA" id="ARBA00023015"/>
    </source>
</evidence>
<dbReference type="PROSITE" id="PS50977">
    <property type="entry name" value="HTH_TETR_2"/>
    <property type="match status" value="1"/>
</dbReference>
<dbReference type="PROSITE" id="PS01081">
    <property type="entry name" value="HTH_TETR_1"/>
    <property type="match status" value="1"/>
</dbReference>
<dbReference type="PANTHER" id="PTHR30055:SF234">
    <property type="entry name" value="HTH-TYPE TRANSCRIPTIONAL REGULATOR BETI"/>
    <property type="match status" value="1"/>
</dbReference>
<dbReference type="InterPro" id="IPR049484">
    <property type="entry name" value="Rv0078-like_C"/>
</dbReference>
<evidence type="ECO:0000313" key="7">
    <source>
        <dbReference type="Proteomes" id="UP000787472"/>
    </source>
</evidence>
<comment type="caution">
    <text evidence="6">The sequence shown here is derived from an EMBL/GenBank/DDBJ whole genome shotgun (WGS) entry which is preliminary data.</text>
</comment>
<reference evidence="6" key="1">
    <citation type="submission" date="2020-03" db="EMBL/GenBank/DDBJ databases">
        <authorList>
            <person name="Guo F."/>
        </authorList>
    </citation>
    <scope>NUCLEOTIDE SEQUENCE</scope>
    <source>
        <strain evidence="6">JCM 30134</strain>
    </source>
</reference>
<dbReference type="EMBL" id="JAAONZ010000007">
    <property type="protein sequence ID" value="NHO66112.1"/>
    <property type="molecule type" value="Genomic_DNA"/>
</dbReference>
<protein>
    <submittedName>
        <fullName evidence="6">TetR/AcrR family transcriptional regulator</fullName>
    </submittedName>
</protein>
<dbReference type="AlphaFoldDB" id="A0A9E5MKZ7"/>
<dbReference type="Proteomes" id="UP000787472">
    <property type="component" value="Unassembled WGS sequence"/>
</dbReference>
<dbReference type="RefSeq" id="WP_167186339.1">
    <property type="nucleotide sequence ID" value="NZ_JAAONZ010000007.1"/>
</dbReference>
<dbReference type="Gene3D" id="1.10.357.10">
    <property type="entry name" value="Tetracycline Repressor, domain 2"/>
    <property type="match status" value="1"/>
</dbReference>
<dbReference type="GO" id="GO:0000976">
    <property type="term" value="F:transcription cis-regulatory region binding"/>
    <property type="evidence" value="ECO:0007669"/>
    <property type="project" value="TreeGrafter"/>
</dbReference>
<sequence>MSSQRRSQAERRQQTYNQVLESATQLFGERGYDGTSLEDIAVACGLTTRPIYHYFGNKKALFAAVNEQQEQRILASMDASADVMSSWRSFLGLCDEAGFRRIVLLDSPNVLGRDRWGNSEVAQASLKFLVADATQSKSQRIRQTLISRVLIAAFGECALMIAQADDTQMAKREADRLVQSLVQAFIG</sequence>
<keyword evidence="1" id="KW-0805">Transcription regulation</keyword>
<gene>
    <name evidence="6" type="ORF">G8770_11200</name>
</gene>
<evidence type="ECO:0000256" key="2">
    <source>
        <dbReference type="ARBA" id="ARBA00023125"/>
    </source>
</evidence>
<feature type="DNA-binding region" description="H-T-H motif" evidence="4">
    <location>
        <begin position="36"/>
        <end position="55"/>
    </location>
</feature>
<evidence type="ECO:0000313" key="6">
    <source>
        <dbReference type="EMBL" id="NHO66112.1"/>
    </source>
</evidence>
<accession>A0A9E5MKZ7</accession>
<dbReference type="PANTHER" id="PTHR30055">
    <property type="entry name" value="HTH-TYPE TRANSCRIPTIONAL REGULATOR RUTR"/>
    <property type="match status" value="1"/>
</dbReference>
<proteinExistence type="predicted"/>
<dbReference type="InterPro" id="IPR001647">
    <property type="entry name" value="HTH_TetR"/>
</dbReference>
<feature type="domain" description="HTH tetR-type" evidence="5">
    <location>
        <begin position="13"/>
        <end position="73"/>
    </location>
</feature>
<dbReference type="PRINTS" id="PR00455">
    <property type="entry name" value="HTHTETR"/>
</dbReference>
<evidence type="ECO:0000256" key="3">
    <source>
        <dbReference type="ARBA" id="ARBA00023163"/>
    </source>
</evidence>
<dbReference type="Pfam" id="PF00440">
    <property type="entry name" value="TetR_N"/>
    <property type="match status" value="1"/>
</dbReference>
<dbReference type="InterPro" id="IPR050109">
    <property type="entry name" value="HTH-type_TetR-like_transc_reg"/>
</dbReference>
<dbReference type="GO" id="GO:0003700">
    <property type="term" value="F:DNA-binding transcription factor activity"/>
    <property type="evidence" value="ECO:0007669"/>
    <property type="project" value="TreeGrafter"/>
</dbReference>
<evidence type="ECO:0000256" key="4">
    <source>
        <dbReference type="PROSITE-ProRule" id="PRU00335"/>
    </source>
</evidence>
<evidence type="ECO:0000259" key="5">
    <source>
        <dbReference type="PROSITE" id="PS50977"/>
    </source>
</evidence>
<keyword evidence="2 4" id="KW-0238">DNA-binding</keyword>
<dbReference type="SUPFAM" id="SSF46689">
    <property type="entry name" value="Homeodomain-like"/>
    <property type="match status" value="1"/>
</dbReference>
<dbReference type="InterPro" id="IPR009057">
    <property type="entry name" value="Homeodomain-like_sf"/>
</dbReference>